<dbReference type="Proteomes" id="UP000194318">
    <property type="component" value="Unassembled WGS sequence"/>
</dbReference>
<accession>A0A1Y2NSX5</accession>
<protein>
    <submittedName>
        <fullName evidence="2">Uncharacterized protein</fullName>
    </submittedName>
</protein>
<proteinExistence type="predicted"/>
<feature type="region of interest" description="Disordered" evidence="1">
    <location>
        <begin position="1"/>
        <end position="51"/>
    </location>
</feature>
<evidence type="ECO:0000313" key="3">
    <source>
        <dbReference type="Proteomes" id="UP000194318"/>
    </source>
</evidence>
<sequence>MPRMLGAACPQGPGGRDCPCCGQAPGRDRKTARRRAKRSERQKWRREARTS</sequence>
<evidence type="ECO:0000256" key="1">
    <source>
        <dbReference type="SAM" id="MobiDB-lite"/>
    </source>
</evidence>
<dbReference type="EMBL" id="MIFZ01000278">
    <property type="protein sequence ID" value="OSY50622.1"/>
    <property type="molecule type" value="Genomic_DNA"/>
</dbReference>
<comment type="caution">
    <text evidence="2">The sequence shown here is derived from an EMBL/GenBank/DDBJ whole genome shotgun (WGS) entry which is preliminary data.</text>
</comment>
<feature type="compositionally biased region" description="Basic and acidic residues" evidence="1">
    <location>
        <begin position="39"/>
        <end position="51"/>
    </location>
</feature>
<name>A0A1Y2NSX5_STRFR</name>
<reference evidence="2 3" key="1">
    <citation type="submission" date="2016-09" db="EMBL/GenBank/DDBJ databases">
        <title>Streptomyces fradiae DSM40063, a candidate organism with high potential of specific P450 cytochromes.</title>
        <authorList>
            <person name="Grumaz C."/>
            <person name="Vainshtein Y."/>
            <person name="Kirstahler P."/>
            <person name="Sohn K."/>
        </authorList>
    </citation>
    <scope>NUCLEOTIDE SEQUENCE [LARGE SCALE GENOMIC DNA]</scope>
    <source>
        <strain evidence="2 3">DSM 40063</strain>
    </source>
</reference>
<dbReference type="AlphaFoldDB" id="A0A1Y2NSX5"/>
<gene>
    <name evidence="2" type="ORF">BG846_03790</name>
</gene>
<evidence type="ECO:0000313" key="2">
    <source>
        <dbReference type="EMBL" id="OSY50622.1"/>
    </source>
</evidence>
<organism evidence="2 3">
    <name type="scientific">Streptomyces fradiae ATCC 10745 = DSM 40063</name>
    <dbReference type="NCBI Taxonomy" id="1319510"/>
    <lineage>
        <taxon>Bacteria</taxon>
        <taxon>Bacillati</taxon>
        <taxon>Actinomycetota</taxon>
        <taxon>Actinomycetes</taxon>
        <taxon>Kitasatosporales</taxon>
        <taxon>Streptomycetaceae</taxon>
        <taxon>Streptomyces</taxon>
    </lineage>
</organism>